<sequence>MELCTSQTISIPPQHKLFASNPNRLYPRASLQLQKTLISHKITGLRLRATTSEETSTSIIEYSEETSDVVKTVETAPVEEEPKEEPFVEEQVPVFEFLDNLDFKEAKVSGYYVRHIELVTPEGDTPSGPGTRLGGDRKREIGRDEEDGSHDKMSVMRKEMGRRESDEDEEEEGQTDGTNKLLCFLNNSLLVYVWGKVYNDLFLIPDMEAVSLQDMLTVTFKNQLNPEDTSSILIYGSSVLVTLWLASAVIGAIDSIPVVPKALELVGLGYTIWFSSRYLILKKNRDELLSKVEEFKQQIMGSNDEQL</sequence>
<feature type="compositionally biased region" description="Basic and acidic residues" evidence="3">
    <location>
        <begin position="149"/>
        <end position="165"/>
    </location>
</feature>
<dbReference type="OrthoDB" id="2014299at2759"/>
<feature type="coiled-coil region" evidence="2">
    <location>
        <begin position="278"/>
        <end position="305"/>
    </location>
</feature>
<dbReference type="InterPro" id="IPR025564">
    <property type="entry name" value="CAAD_dom"/>
</dbReference>
<organism evidence="6 7">
    <name type="scientific">Kingdonia uniflora</name>
    <dbReference type="NCBI Taxonomy" id="39325"/>
    <lineage>
        <taxon>Eukaryota</taxon>
        <taxon>Viridiplantae</taxon>
        <taxon>Streptophyta</taxon>
        <taxon>Embryophyta</taxon>
        <taxon>Tracheophyta</taxon>
        <taxon>Spermatophyta</taxon>
        <taxon>Magnoliopsida</taxon>
        <taxon>Ranunculales</taxon>
        <taxon>Circaeasteraceae</taxon>
        <taxon>Kingdonia</taxon>
    </lineage>
</organism>
<evidence type="ECO:0000256" key="4">
    <source>
        <dbReference type="SAM" id="Phobius"/>
    </source>
</evidence>
<dbReference type="Proteomes" id="UP000541444">
    <property type="component" value="Unassembled WGS sequence"/>
</dbReference>
<evidence type="ECO:0000256" key="1">
    <source>
        <dbReference type="ARBA" id="ARBA00004141"/>
    </source>
</evidence>
<feature type="transmembrane region" description="Helical" evidence="4">
    <location>
        <begin position="265"/>
        <end position="281"/>
    </location>
</feature>
<keyword evidence="4" id="KW-1133">Transmembrane helix</keyword>
<dbReference type="PANTHER" id="PTHR33222">
    <property type="match status" value="1"/>
</dbReference>
<protein>
    <recommendedName>
        <fullName evidence="5">Cyanobacterial aminoacyl-tRNA synthetase CAAD domain-containing protein</fullName>
    </recommendedName>
</protein>
<reference evidence="6 7" key="1">
    <citation type="journal article" date="2020" name="IScience">
        <title>Genome Sequencing of the Endangered Kingdonia uniflora (Circaeasteraceae, Ranunculales) Reveals Potential Mechanisms of Evolutionary Specialization.</title>
        <authorList>
            <person name="Sun Y."/>
            <person name="Deng T."/>
            <person name="Zhang A."/>
            <person name="Moore M.J."/>
            <person name="Landis J.B."/>
            <person name="Lin N."/>
            <person name="Zhang H."/>
            <person name="Zhang X."/>
            <person name="Huang J."/>
            <person name="Zhang X."/>
            <person name="Sun H."/>
            <person name="Wang H."/>
        </authorList>
    </citation>
    <scope>NUCLEOTIDE SEQUENCE [LARGE SCALE GENOMIC DNA]</scope>
    <source>
        <strain evidence="6">TB1705</strain>
        <tissue evidence="6">Leaf</tissue>
    </source>
</reference>
<dbReference type="Pfam" id="PF14159">
    <property type="entry name" value="CAAD"/>
    <property type="match status" value="1"/>
</dbReference>
<name>A0A7J7P842_9MAGN</name>
<evidence type="ECO:0000256" key="2">
    <source>
        <dbReference type="SAM" id="Coils"/>
    </source>
</evidence>
<keyword evidence="4" id="KW-0472">Membrane</keyword>
<evidence type="ECO:0000256" key="3">
    <source>
        <dbReference type="SAM" id="MobiDB-lite"/>
    </source>
</evidence>
<evidence type="ECO:0000313" key="7">
    <source>
        <dbReference type="Proteomes" id="UP000541444"/>
    </source>
</evidence>
<dbReference type="PANTHER" id="PTHR33222:SF2">
    <property type="entry name" value="PROTEIN CURVATURE THYLAKOID 1D, CHLOROPLASTIC"/>
    <property type="match status" value="1"/>
</dbReference>
<keyword evidence="7" id="KW-1185">Reference proteome</keyword>
<dbReference type="EMBL" id="JACGCM010000156">
    <property type="protein sequence ID" value="KAF6175599.1"/>
    <property type="molecule type" value="Genomic_DNA"/>
</dbReference>
<evidence type="ECO:0000313" key="6">
    <source>
        <dbReference type="EMBL" id="KAF6175599.1"/>
    </source>
</evidence>
<dbReference type="GO" id="GO:0009535">
    <property type="term" value="C:chloroplast thylakoid membrane"/>
    <property type="evidence" value="ECO:0007669"/>
    <property type="project" value="TreeGrafter"/>
</dbReference>
<feature type="domain" description="Cyanobacterial aminoacyl-tRNA synthetase CAAD" evidence="5">
    <location>
        <begin position="227"/>
        <end position="301"/>
    </location>
</feature>
<evidence type="ECO:0000259" key="5">
    <source>
        <dbReference type="Pfam" id="PF14159"/>
    </source>
</evidence>
<comment type="caution">
    <text evidence="6">The sequence shown here is derived from an EMBL/GenBank/DDBJ whole genome shotgun (WGS) entry which is preliminary data.</text>
</comment>
<feature type="region of interest" description="Disordered" evidence="3">
    <location>
        <begin position="122"/>
        <end position="176"/>
    </location>
</feature>
<gene>
    <name evidence="6" type="ORF">GIB67_002737</name>
</gene>
<dbReference type="AlphaFoldDB" id="A0A7J7P842"/>
<feature type="transmembrane region" description="Helical" evidence="4">
    <location>
        <begin position="232"/>
        <end position="253"/>
    </location>
</feature>
<comment type="subcellular location">
    <subcellularLocation>
        <location evidence="1">Membrane</location>
        <topology evidence="1">Multi-pass membrane protein</topology>
    </subcellularLocation>
</comment>
<dbReference type="InterPro" id="IPR033344">
    <property type="entry name" value="CURT1"/>
</dbReference>
<accession>A0A7J7P842</accession>
<keyword evidence="2" id="KW-0175">Coiled coil</keyword>
<proteinExistence type="predicted"/>
<keyword evidence="4" id="KW-0812">Transmembrane</keyword>